<keyword evidence="4" id="KW-1185">Reference proteome</keyword>
<keyword evidence="2" id="KW-0812">Transmembrane</keyword>
<protein>
    <submittedName>
        <fullName evidence="3">Uncharacterized protein</fullName>
    </submittedName>
</protein>
<dbReference type="InParanoid" id="K3X506"/>
<feature type="transmembrane region" description="Helical" evidence="2">
    <location>
        <begin position="62"/>
        <end position="80"/>
    </location>
</feature>
<accession>K3X506</accession>
<sequence length="145" mass="16455">MCTNRAPHVVPEDTSRAREPAAALPLRRQSSTPFTCRLSNAQFFSYTKGLAPRDVDVLIGNLVAYGCLEVSSFVALHMILKKRFAFSPLYQIAFVLETQMRLVQDKLVVWLLFALQFSLEHFGTYTQNHTLLRELSEAGEDMEKS</sequence>
<organism evidence="3 4">
    <name type="scientific">Globisporangium ultimum (strain ATCC 200006 / CBS 805.95 / DAOM BR144)</name>
    <name type="common">Pythium ultimum</name>
    <dbReference type="NCBI Taxonomy" id="431595"/>
    <lineage>
        <taxon>Eukaryota</taxon>
        <taxon>Sar</taxon>
        <taxon>Stramenopiles</taxon>
        <taxon>Oomycota</taxon>
        <taxon>Peronosporomycetes</taxon>
        <taxon>Pythiales</taxon>
        <taxon>Pythiaceae</taxon>
        <taxon>Globisporangium</taxon>
    </lineage>
</organism>
<dbReference type="Proteomes" id="UP000019132">
    <property type="component" value="Unassembled WGS sequence"/>
</dbReference>
<evidence type="ECO:0000256" key="1">
    <source>
        <dbReference type="SAM" id="MobiDB-lite"/>
    </source>
</evidence>
<feature type="compositionally biased region" description="Basic and acidic residues" evidence="1">
    <location>
        <begin position="10"/>
        <end position="19"/>
    </location>
</feature>
<proteinExistence type="predicted"/>
<evidence type="ECO:0000313" key="3">
    <source>
        <dbReference type="EnsemblProtists" id="PYU1_T012305"/>
    </source>
</evidence>
<reference evidence="3" key="3">
    <citation type="submission" date="2015-02" db="UniProtKB">
        <authorList>
            <consortium name="EnsemblProtists"/>
        </authorList>
    </citation>
    <scope>IDENTIFICATION</scope>
    <source>
        <strain evidence="3">DAOM BR144</strain>
    </source>
</reference>
<keyword evidence="2" id="KW-1133">Transmembrane helix</keyword>
<dbReference type="EMBL" id="GL376608">
    <property type="status" value="NOT_ANNOTATED_CDS"/>
    <property type="molecule type" value="Genomic_DNA"/>
</dbReference>
<dbReference type="eggNOG" id="ENOG502RWQV">
    <property type="taxonomic scope" value="Eukaryota"/>
</dbReference>
<reference evidence="4" key="2">
    <citation type="submission" date="2010-04" db="EMBL/GenBank/DDBJ databases">
        <authorList>
            <person name="Buell R."/>
            <person name="Hamilton J."/>
            <person name="Hostetler J."/>
        </authorList>
    </citation>
    <scope>NUCLEOTIDE SEQUENCE [LARGE SCALE GENOMIC DNA]</scope>
    <source>
        <strain evidence="4">DAOM:BR144</strain>
    </source>
</reference>
<dbReference type="EnsemblProtists" id="PYU1_T012305">
    <property type="protein sequence ID" value="PYU1_T012305"/>
    <property type="gene ID" value="PYU1_G012279"/>
</dbReference>
<dbReference type="VEuPathDB" id="FungiDB:PYU1_G012279"/>
<keyword evidence="2" id="KW-0472">Membrane</keyword>
<evidence type="ECO:0000256" key="2">
    <source>
        <dbReference type="SAM" id="Phobius"/>
    </source>
</evidence>
<feature type="region of interest" description="Disordered" evidence="1">
    <location>
        <begin position="1"/>
        <end position="26"/>
    </location>
</feature>
<evidence type="ECO:0000313" key="4">
    <source>
        <dbReference type="Proteomes" id="UP000019132"/>
    </source>
</evidence>
<dbReference type="HOGENOM" id="CLU_1790790_0_0_1"/>
<dbReference type="AlphaFoldDB" id="K3X506"/>
<name>K3X506_GLOUD</name>
<reference evidence="4" key="1">
    <citation type="journal article" date="2010" name="Genome Biol.">
        <title>Genome sequence of the necrotrophic plant pathogen Pythium ultimum reveals original pathogenicity mechanisms and effector repertoire.</title>
        <authorList>
            <person name="Levesque C.A."/>
            <person name="Brouwer H."/>
            <person name="Cano L."/>
            <person name="Hamilton J.P."/>
            <person name="Holt C."/>
            <person name="Huitema E."/>
            <person name="Raffaele S."/>
            <person name="Robideau G.P."/>
            <person name="Thines M."/>
            <person name="Win J."/>
            <person name="Zerillo M.M."/>
            <person name="Beakes G.W."/>
            <person name="Boore J.L."/>
            <person name="Busam D."/>
            <person name="Dumas B."/>
            <person name="Ferriera S."/>
            <person name="Fuerstenberg S.I."/>
            <person name="Gachon C.M."/>
            <person name="Gaulin E."/>
            <person name="Govers F."/>
            <person name="Grenville-Briggs L."/>
            <person name="Horner N."/>
            <person name="Hostetler J."/>
            <person name="Jiang R.H."/>
            <person name="Johnson J."/>
            <person name="Krajaejun T."/>
            <person name="Lin H."/>
            <person name="Meijer H.J."/>
            <person name="Moore B."/>
            <person name="Morris P."/>
            <person name="Phuntmart V."/>
            <person name="Puiu D."/>
            <person name="Shetty J."/>
            <person name="Stajich J.E."/>
            <person name="Tripathy S."/>
            <person name="Wawra S."/>
            <person name="van West P."/>
            <person name="Whitty B.R."/>
            <person name="Coutinho P.M."/>
            <person name="Henrissat B."/>
            <person name="Martin F."/>
            <person name="Thomas P.D."/>
            <person name="Tyler B.M."/>
            <person name="De Vries R.P."/>
            <person name="Kamoun S."/>
            <person name="Yandell M."/>
            <person name="Tisserat N."/>
            <person name="Buell C.R."/>
        </authorList>
    </citation>
    <scope>NUCLEOTIDE SEQUENCE</scope>
    <source>
        <strain evidence="4">DAOM:BR144</strain>
    </source>
</reference>